<proteinExistence type="inferred from homology"/>
<evidence type="ECO:0000256" key="1">
    <source>
        <dbReference type="ARBA" id="ARBA00006194"/>
    </source>
</evidence>
<dbReference type="SUPFAM" id="SSF53137">
    <property type="entry name" value="Translational machinery components"/>
    <property type="match status" value="1"/>
</dbReference>
<dbReference type="Gene3D" id="3.30.420.80">
    <property type="entry name" value="Ribosomal protein S11"/>
    <property type="match status" value="1"/>
</dbReference>
<dbReference type="InterPro" id="IPR001971">
    <property type="entry name" value="Ribosomal_uS11"/>
</dbReference>
<protein>
    <recommendedName>
        <fullName evidence="7">Mitochondrial ribosomal protein S11</fullName>
    </recommendedName>
</protein>
<feature type="region of interest" description="Disordered" evidence="4">
    <location>
        <begin position="36"/>
        <end position="63"/>
    </location>
</feature>
<evidence type="ECO:0000256" key="2">
    <source>
        <dbReference type="ARBA" id="ARBA00022980"/>
    </source>
</evidence>
<dbReference type="EMBL" id="JAACJO010000001">
    <property type="protein sequence ID" value="KAF5363849.1"/>
    <property type="molecule type" value="Genomic_DNA"/>
</dbReference>
<reference evidence="5 6" key="1">
    <citation type="journal article" date="2020" name="ISME J.">
        <title>Uncovering the hidden diversity of litter-decomposition mechanisms in mushroom-forming fungi.</title>
        <authorList>
            <person name="Floudas D."/>
            <person name="Bentzer J."/>
            <person name="Ahren D."/>
            <person name="Johansson T."/>
            <person name="Persson P."/>
            <person name="Tunlid A."/>
        </authorList>
    </citation>
    <scope>NUCLEOTIDE SEQUENCE [LARGE SCALE GENOMIC DNA]</scope>
    <source>
        <strain evidence="5 6">CBS 146.42</strain>
    </source>
</reference>
<dbReference type="GO" id="GO:1990904">
    <property type="term" value="C:ribonucleoprotein complex"/>
    <property type="evidence" value="ECO:0007669"/>
    <property type="project" value="UniProtKB-KW"/>
</dbReference>
<organism evidence="5 6">
    <name type="scientific">Leucocoprinus leucothites</name>
    <dbReference type="NCBI Taxonomy" id="201217"/>
    <lineage>
        <taxon>Eukaryota</taxon>
        <taxon>Fungi</taxon>
        <taxon>Dikarya</taxon>
        <taxon>Basidiomycota</taxon>
        <taxon>Agaricomycotina</taxon>
        <taxon>Agaricomycetes</taxon>
        <taxon>Agaricomycetidae</taxon>
        <taxon>Agaricales</taxon>
        <taxon>Agaricineae</taxon>
        <taxon>Agaricaceae</taxon>
        <taxon>Leucocoprinus</taxon>
    </lineage>
</organism>
<dbReference type="GO" id="GO:0005840">
    <property type="term" value="C:ribosome"/>
    <property type="evidence" value="ECO:0007669"/>
    <property type="project" value="UniProtKB-KW"/>
</dbReference>
<keyword evidence="3" id="KW-0687">Ribonucleoprotein</keyword>
<dbReference type="HAMAP" id="MF_01310">
    <property type="entry name" value="Ribosomal_uS11"/>
    <property type="match status" value="1"/>
</dbReference>
<dbReference type="InterPro" id="IPR036967">
    <property type="entry name" value="Ribosomal_uS11_sf"/>
</dbReference>
<dbReference type="PANTHER" id="PTHR11759">
    <property type="entry name" value="40S RIBOSOMAL PROTEIN S14/30S RIBOSOMAL PROTEIN S11"/>
    <property type="match status" value="1"/>
</dbReference>
<keyword evidence="2" id="KW-0689">Ribosomal protein</keyword>
<evidence type="ECO:0000256" key="4">
    <source>
        <dbReference type="SAM" id="MobiDB-lite"/>
    </source>
</evidence>
<comment type="similarity">
    <text evidence="1">Belongs to the universal ribosomal protein uS11 family.</text>
</comment>
<evidence type="ECO:0000313" key="6">
    <source>
        <dbReference type="Proteomes" id="UP000559027"/>
    </source>
</evidence>
<dbReference type="Pfam" id="PF00411">
    <property type="entry name" value="Ribosomal_S11"/>
    <property type="match status" value="1"/>
</dbReference>
<dbReference type="GO" id="GO:0003735">
    <property type="term" value="F:structural constituent of ribosome"/>
    <property type="evidence" value="ECO:0007669"/>
    <property type="project" value="InterPro"/>
</dbReference>
<dbReference type="OrthoDB" id="1654884at2759"/>
<evidence type="ECO:0000313" key="5">
    <source>
        <dbReference type="EMBL" id="KAF5363849.1"/>
    </source>
</evidence>
<dbReference type="GO" id="GO:0006412">
    <property type="term" value="P:translation"/>
    <property type="evidence" value="ECO:0007669"/>
    <property type="project" value="InterPro"/>
</dbReference>
<dbReference type="AlphaFoldDB" id="A0A8H5LNR5"/>
<name>A0A8H5LNR5_9AGAR</name>
<evidence type="ECO:0000256" key="3">
    <source>
        <dbReference type="ARBA" id="ARBA00023274"/>
    </source>
</evidence>
<keyword evidence="6" id="KW-1185">Reference proteome</keyword>
<sequence length="211" mass="23199">MLSRRVLGLRHVSTTAQQEFINELKSVAQVNPLTGLQTTASDDNPPIPAGPEAYASPRDNPMSTAKNEKWIQKMQLPPRATHRFDCFASRNNTIATLSSLAYSEKEPFKPPVSNVIAWFSGGSVGFKKAQRASFEAGHQCAVRVFQLIEEAKKQGTVRVELYLKGFGMGRDAVKTALMAAEGDGIRDVVKQVTDRTPIKIGGTRAKKTRRL</sequence>
<comment type="caution">
    <text evidence="5">The sequence shown here is derived from an EMBL/GenBank/DDBJ whole genome shotgun (WGS) entry which is preliminary data.</text>
</comment>
<dbReference type="Proteomes" id="UP000559027">
    <property type="component" value="Unassembled WGS sequence"/>
</dbReference>
<gene>
    <name evidence="5" type="ORF">D9756_000841</name>
</gene>
<evidence type="ECO:0008006" key="7">
    <source>
        <dbReference type="Google" id="ProtNLM"/>
    </source>
</evidence>
<accession>A0A8H5LNR5</accession>